<dbReference type="Proteomes" id="UP001056120">
    <property type="component" value="Linkage Group LG21"/>
</dbReference>
<keyword evidence="2" id="KW-1185">Reference proteome</keyword>
<dbReference type="EMBL" id="CM042038">
    <property type="protein sequence ID" value="KAI3732741.1"/>
    <property type="molecule type" value="Genomic_DNA"/>
</dbReference>
<organism evidence="1 2">
    <name type="scientific">Smallanthus sonchifolius</name>
    <dbReference type="NCBI Taxonomy" id="185202"/>
    <lineage>
        <taxon>Eukaryota</taxon>
        <taxon>Viridiplantae</taxon>
        <taxon>Streptophyta</taxon>
        <taxon>Embryophyta</taxon>
        <taxon>Tracheophyta</taxon>
        <taxon>Spermatophyta</taxon>
        <taxon>Magnoliopsida</taxon>
        <taxon>eudicotyledons</taxon>
        <taxon>Gunneridae</taxon>
        <taxon>Pentapetalae</taxon>
        <taxon>asterids</taxon>
        <taxon>campanulids</taxon>
        <taxon>Asterales</taxon>
        <taxon>Asteraceae</taxon>
        <taxon>Asteroideae</taxon>
        <taxon>Heliantheae alliance</taxon>
        <taxon>Millerieae</taxon>
        <taxon>Smallanthus</taxon>
    </lineage>
</organism>
<accession>A0ACB9CEP5</accession>
<reference evidence="2" key="1">
    <citation type="journal article" date="2022" name="Mol. Ecol. Resour.">
        <title>The genomes of chicory, endive, great burdock and yacon provide insights into Asteraceae palaeo-polyploidization history and plant inulin production.</title>
        <authorList>
            <person name="Fan W."/>
            <person name="Wang S."/>
            <person name="Wang H."/>
            <person name="Wang A."/>
            <person name="Jiang F."/>
            <person name="Liu H."/>
            <person name="Zhao H."/>
            <person name="Xu D."/>
            <person name="Zhang Y."/>
        </authorList>
    </citation>
    <scope>NUCLEOTIDE SEQUENCE [LARGE SCALE GENOMIC DNA]</scope>
    <source>
        <strain evidence="2">cv. Yunnan</strain>
    </source>
</reference>
<name>A0ACB9CEP5_9ASTR</name>
<comment type="caution">
    <text evidence="1">The sequence shown here is derived from an EMBL/GenBank/DDBJ whole genome shotgun (WGS) entry which is preliminary data.</text>
</comment>
<proteinExistence type="predicted"/>
<sequence>MENMVQLTNMFNYDNEIGTSQKPPKLLNLADYFNWKDRFDQLVSFTDTSLWIPILEGYTHPTYSWMGKDDVPKPVSALTTEEKLLFDREKKAMTSISMSLPKEIYHSFKQFKSSQQLWEALQKRCEGSLDVKKSRKELLKKQFLVFKHFQNESLDDLATRFYHLLSELSSASVVYETEEINDKFLEALPSKFDVVPLHSGYSSHSGFSATTTSSSSGTHNMDQKIDPVDLEEMNIQWNMAMLMRQAKDFLKKTGRKYIGSNSRSRMGFDKTKVRCYNFQEYGHFAKECVKPKVEFDSQKKPNNFQHNHNQSHGSSNFVGTISQAFVAEIHSEKSEESTDDDSSSDGFAEYDIVLTQNASDGADSESIPIAKVFMADMSDPSKLKDYVCHIYCSNCITVKDKLQKVMDDNTNLICDMKSMHSVNQKLKDNDKLCIDRIESLKRDLNSLGLKYKEQAYHLDMAYAKIEKRNEVIAQKNKEISDKESEVIKLHRKLENFENSSVVLDYFIANADPTKRVAGIGFVPPPFNANYVVEPEIIHEEEIDPKTLLKVNPVTGEDIVTFLIFIIYFSVQCDTFQTKF</sequence>
<reference evidence="1 2" key="2">
    <citation type="journal article" date="2022" name="Mol. Ecol. Resour.">
        <title>The genomes of chicory, endive, great burdock and yacon provide insights into Asteraceae paleo-polyploidization history and plant inulin production.</title>
        <authorList>
            <person name="Fan W."/>
            <person name="Wang S."/>
            <person name="Wang H."/>
            <person name="Wang A."/>
            <person name="Jiang F."/>
            <person name="Liu H."/>
            <person name="Zhao H."/>
            <person name="Xu D."/>
            <person name="Zhang Y."/>
        </authorList>
    </citation>
    <scope>NUCLEOTIDE SEQUENCE [LARGE SCALE GENOMIC DNA]</scope>
    <source>
        <strain evidence="2">cv. Yunnan</strain>
        <tissue evidence="1">Leaves</tissue>
    </source>
</reference>
<protein>
    <submittedName>
        <fullName evidence="1">Uncharacterized protein</fullName>
    </submittedName>
</protein>
<evidence type="ECO:0000313" key="1">
    <source>
        <dbReference type="EMBL" id="KAI3732741.1"/>
    </source>
</evidence>
<gene>
    <name evidence="1" type="ORF">L1987_63949</name>
</gene>
<evidence type="ECO:0000313" key="2">
    <source>
        <dbReference type="Proteomes" id="UP001056120"/>
    </source>
</evidence>